<proteinExistence type="inferred from homology"/>
<dbReference type="InterPro" id="IPR032698">
    <property type="entry name" value="SirB1_N"/>
</dbReference>
<comment type="caution">
    <text evidence="3">The sequence shown here is derived from an EMBL/GenBank/DDBJ whole genome shotgun (WGS) entry which is preliminary data.</text>
</comment>
<dbReference type="AlphaFoldDB" id="A0A327MC08"/>
<evidence type="ECO:0000313" key="4">
    <source>
        <dbReference type="Proteomes" id="UP000249065"/>
    </source>
</evidence>
<feature type="domain" description="Protein SirB1 N-terminal" evidence="2">
    <location>
        <begin position="48"/>
        <end position="201"/>
    </location>
</feature>
<comment type="similarity">
    <text evidence="1">Belongs to the UPF0162 family.</text>
</comment>
<dbReference type="Pfam" id="PF13371">
    <property type="entry name" value="TPR_9"/>
    <property type="match status" value="1"/>
</dbReference>
<dbReference type="Proteomes" id="UP000249065">
    <property type="component" value="Unassembled WGS sequence"/>
</dbReference>
<sequence length="283" mass="30391">MATSPQDEARAALAAAGQLPDAEIDLAAVALQFARIDAPEADWHAAAASLTELAQAAVAAATADPEADAGDADRRREVLATVIHGRFGYAGDTEHYDDPANANLIRVLERRRGLPVALGILWLHAAEAAGWTAHGIDFPGHFLLAVEGGRGQALVDVFAGGTGLAAPELRALIKRIEGERAELRPGLLRGMDKRSVLLRLQNNIKLRRLRGGDLTGALACTEDMLRLAPEAALLWREAGLMNQRLDRIGAALGCLDRSLEIEPEGETARRIRSVVEELRHRLN</sequence>
<dbReference type="PANTHER" id="PTHR31350">
    <property type="entry name" value="SI:DKEY-261L7.2"/>
    <property type="match status" value="1"/>
</dbReference>
<evidence type="ECO:0000259" key="2">
    <source>
        <dbReference type="Pfam" id="PF13369"/>
    </source>
</evidence>
<dbReference type="SUPFAM" id="SSF48452">
    <property type="entry name" value="TPR-like"/>
    <property type="match status" value="1"/>
</dbReference>
<name>A0A327MC08_9PROT</name>
<evidence type="ECO:0000313" key="3">
    <source>
        <dbReference type="EMBL" id="RAI57718.1"/>
    </source>
</evidence>
<dbReference type="Pfam" id="PF13369">
    <property type="entry name" value="Transglut_core2"/>
    <property type="match status" value="1"/>
</dbReference>
<keyword evidence="4" id="KW-1185">Reference proteome</keyword>
<protein>
    <recommendedName>
        <fullName evidence="2">Protein SirB1 N-terminal domain-containing protein</fullName>
    </recommendedName>
</protein>
<dbReference type="OrthoDB" id="232498at2"/>
<dbReference type="PANTHER" id="PTHR31350:SF21">
    <property type="entry name" value="F-BOX ONLY PROTEIN 21"/>
    <property type="match status" value="1"/>
</dbReference>
<accession>A0A327MC08</accession>
<evidence type="ECO:0000256" key="1">
    <source>
        <dbReference type="ARBA" id="ARBA00007100"/>
    </source>
</evidence>
<dbReference type="InterPro" id="IPR011990">
    <property type="entry name" value="TPR-like_helical_dom_sf"/>
</dbReference>
<gene>
    <name evidence="3" type="ORF">DOO78_16985</name>
</gene>
<dbReference type="EMBL" id="QLIX01000014">
    <property type="protein sequence ID" value="RAI57718.1"/>
    <property type="molecule type" value="Genomic_DNA"/>
</dbReference>
<dbReference type="RefSeq" id="WP_111471061.1">
    <property type="nucleotide sequence ID" value="NZ_QLIX01000014.1"/>
</dbReference>
<reference evidence="4" key="1">
    <citation type="submission" date="2018-06" db="EMBL/GenBank/DDBJ databases">
        <authorList>
            <person name="Khan S.A."/>
        </authorList>
    </citation>
    <scope>NUCLEOTIDE SEQUENCE [LARGE SCALE GENOMIC DNA]</scope>
    <source>
        <strain evidence="4">DB-1506</strain>
    </source>
</reference>
<organism evidence="3 4">
    <name type="scientific">Roseicella frigidaeris</name>
    <dbReference type="NCBI Taxonomy" id="2230885"/>
    <lineage>
        <taxon>Bacteria</taxon>
        <taxon>Pseudomonadati</taxon>
        <taxon>Pseudomonadota</taxon>
        <taxon>Alphaproteobacteria</taxon>
        <taxon>Acetobacterales</taxon>
        <taxon>Roseomonadaceae</taxon>
        <taxon>Roseicella</taxon>
    </lineage>
</organism>
<dbReference type="Gene3D" id="1.25.40.10">
    <property type="entry name" value="Tetratricopeptide repeat domain"/>
    <property type="match status" value="1"/>
</dbReference>